<comment type="caution">
    <text evidence="1">The sequence shown here is derived from an EMBL/GenBank/DDBJ whole genome shotgun (WGS) entry which is preliminary data.</text>
</comment>
<protein>
    <submittedName>
        <fullName evidence="1">TetR family transcriptional regulator</fullName>
    </submittedName>
</protein>
<name>A0A7X5J7R6_9HYPH</name>
<dbReference type="Pfam" id="PF00440">
    <property type="entry name" value="TetR_N"/>
    <property type="match status" value="1"/>
</dbReference>
<dbReference type="Pfam" id="PF17932">
    <property type="entry name" value="TetR_C_24"/>
    <property type="match status" value="1"/>
</dbReference>
<sequence length="198" mass="22192">MARTRAADYDDKRKAILDRSAALFAEMGIDRASMSAIASACGVSKALLYHYYSSKEDILFDVIHSHLEDLDETLAEADDPTLAPEARLRSLVHRTLEAYRDANDTHKVQLAGLPLLPPDKAERIKELERRIVRRYSDALLAINPELNAGRPLLKPVTMSLLGMLNWVYMWFRPGGPISREDYADLATTLILEGVKAVK</sequence>
<dbReference type="InterPro" id="IPR001647">
    <property type="entry name" value="HTH_TetR"/>
</dbReference>
<dbReference type="PANTHER" id="PTHR30055:SF175">
    <property type="entry name" value="HTH-TYPE TRANSCRIPTIONAL REPRESSOR KSTR2"/>
    <property type="match status" value="1"/>
</dbReference>
<keyword evidence="2" id="KW-1185">Reference proteome</keyword>
<dbReference type="PANTHER" id="PTHR30055">
    <property type="entry name" value="HTH-TYPE TRANSCRIPTIONAL REGULATOR RUTR"/>
    <property type="match status" value="1"/>
</dbReference>
<dbReference type="InterPro" id="IPR009057">
    <property type="entry name" value="Homeodomain-like_sf"/>
</dbReference>
<evidence type="ECO:0000313" key="1">
    <source>
        <dbReference type="EMBL" id="NBN77954.1"/>
    </source>
</evidence>
<proteinExistence type="predicted"/>
<dbReference type="GO" id="GO:0000976">
    <property type="term" value="F:transcription cis-regulatory region binding"/>
    <property type="evidence" value="ECO:0007669"/>
    <property type="project" value="TreeGrafter"/>
</dbReference>
<dbReference type="Gene3D" id="1.10.10.60">
    <property type="entry name" value="Homeodomain-like"/>
    <property type="match status" value="1"/>
</dbReference>
<dbReference type="InterPro" id="IPR036271">
    <property type="entry name" value="Tet_transcr_reg_TetR-rel_C_sf"/>
</dbReference>
<dbReference type="Gene3D" id="1.10.357.10">
    <property type="entry name" value="Tetracycline Repressor, domain 2"/>
    <property type="match status" value="1"/>
</dbReference>
<organism evidence="1 2">
    <name type="scientific">Pannonibacter tanglangensis</name>
    <dbReference type="NCBI Taxonomy" id="2750084"/>
    <lineage>
        <taxon>Bacteria</taxon>
        <taxon>Pseudomonadati</taxon>
        <taxon>Pseudomonadota</taxon>
        <taxon>Alphaproteobacteria</taxon>
        <taxon>Hyphomicrobiales</taxon>
        <taxon>Stappiaceae</taxon>
        <taxon>Pannonibacter</taxon>
    </lineage>
</organism>
<dbReference type="GO" id="GO:0003700">
    <property type="term" value="F:DNA-binding transcription factor activity"/>
    <property type="evidence" value="ECO:0007669"/>
    <property type="project" value="TreeGrafter"/>
</dbReference>
<dbReference type="SUPFAM" id="SSF46689">
    <property type="entry name" value="Homeodomain-like"/>
    <property type="match status" value="1"/>
</dbReference>
<reference evidence="2" key="1">
    <citation type="submission" date="2020-01" db="EMBL/GenBank/DDBJ databases">
        <authorList>
            <person name="Fang Y."/>
            <person name="Sun R."/>
            <person name="Nie L."/>
            <person name="He J."/>
            <person name="Hao L."/>
            <person name="Wang L."/>
            <person name="Su S."/>
            <person name="Lv E."/>
            <person name="Zhang Z."/>
            <person name="Xie R."/>
            <person name="Liu H."/>
        </authorList>
    </citation>
    <scope>NUCLEOTIDE SEQUENCE [LARGE SCALE GENOMIC DNA]</scope>
    <source>
        <strain evidence="2">XCT-53</strain>
    </source>
</reference>
<dbReference type="InterPro" id="IPR050109">
    <property type="entry name" value="HTH-type_TetR-like_transc_reg"/>
</dbReference>
<dbReference type="PRINTS" id="PR00455">
    <property type="entry name" value="HTHTETR"/>
</dbReference>
<dbReference type="SUPFAM" id="SSF48498">
    <property type="entry name" value="Tetracyclin repressor-like, C-terminal domain"/>
    <property type="match status" value="1"/>
</dbReference>
<dbReference type="Proteomes" id="UP000586722">
    <property type="component" value="Unassembled WGS sequence"/>
</dbReference>
<dbReference type="PROSITE" id="PS50977">
    <property type="entry name" value="HTH_TETR_2"/>
    <property type="match status" value="1"/>
</dbReference>
<dbReference type="AlphaFoldDB" id="A0A7X5J7R6"/>
<accession>A0A7X5J7R6</accession>
<dbReference type="RefSeq" id="WP_161673116.1">
    <property type="nucleotide sequence ID" value="NZ_JAABLP010000001.1"/>
</dbReference>
<dbReference type="InterPro" id="IPR041490">
    <property type="entry name" value="KstR2_TetR_C"/>
</dbReference>
<dbReference type="EMBL" id="JAABLQ010000001">
    <property type="protein sequence ID" value="NBN77954.1"/>
    <property type="molecule type" value="Genomic_DNA"/>
</dbReference>
<evidence type="ECO:0000313" key="2">
    <source>
        <dbReference type="Proteomes" id="UP000586722"/>
    </source>
</evidence>
<gene>
    <name evidence="1" type="ORF">GWI72_06690</name>
</gene>